<sequence length="74" mass="8413">MALSKEAVILIVLVGCIVSVLIGYSVHFISTGGFRDDETEKEMTHEQKEYMRGLRLKHLEFLAAQVGRRYPMEA</sequence>
<dbReference type="AlphaFoldDB" id="A1CFS7"/>
<name>A1CFS7_ASPCL</name>
<keyword evidence="1" id="KW-0472">Membrane</keyword>
<proteinExistence type="predicted"/>
<dbReference type="GeneID" id="4704784"/>
<feature type="transmembrane region" description="Helical" evidence="1">
    <location>
        <begin position="7"/>
        <end position="29"/>
    </location>
</feature>
<keyword evidence="3" id="KW-1185">Reference proteome</keyword>
<dbReference type="KEGG" id="act:ACLA_094260"/>
<dbReference type="RefSeq" id="XP_001273152.1">
    <property type="nucleotide sequence ID" value="XM_001273151.1"/>
</dbReference>
<keyword evidence="1" id="KW-1133">Transmembrane helix</keyword>
<accession>A1CFS7</accession>
<evidence type="ECO:0000313" key="2">
    <source>
        <dbReference type="EMBL" id="EAW11726.1"/>
    </source>
</evidence>
<dbReference type="VEuPathDB" id="FungiDB:ACLA_094260"/>
<dbReference type="Proteomes" id="UP000006701">
    <property type="component" value="Unassembled WGS sequence"/>
</dbReference>
<gene>
    <name evidence="2" type="ORF">ACLA_094260</name>
</gene>
<protein>
    <submittedName>
        <fullName evidence="2">Uncharacterized protein</fullName>
    </submittedName>
</protein>
<organism evidence="2 3">
    <name type="scientific">Aspergillus clavatus (strain ATCC 1007 / CBS 513.65 / DSM 816 / NCTC 3887 / NRRL 1 / QM 1276 / 107)</name>
    <dbReference type="NCBI Taxonomy" id="344612"/>
    <lineage>
        <taxon>Eukaryota</taxon>
        <taxon>Fungi</taxon>
        <taxon>Dikarya</taxon>
        <taxon>Ascomycota</taxon>
        <taxon>Pezizomycotina</taxon>
        <taxon>Eurotiomycetes</taxon>
        <taxon>Eurotiomycetidae</taxon>
        <taxon>Eurotiales</taxon>
        <taxon>Aspergillaceae</taxon>
        <taxon>Aspergillus</taxon>
        <taxon>Aspergillus subgen. Fumigati</taxon>
    </lineage>
</organism>
<keyword evidence="1" id="KW-0812">Transmembrane</keyword>
<evidence type="ECO:0000313" key="3">
    <source>
        <dbReference type="Proteomes" id="UP000006701"/>
    </source>
</evidence>
<dbReference type="OrthoDB" id="4159814at2759"/>
<dbReference type="HOGENOM" id="CLU_187027_0_0_1"/>
<evidence type="ECO:0000256" key="1">
    <source>
        <dbReference type="SAM" id="Phobius"/>
    </source>
</evidence>
<dbReference type="OMA" id="EKEMTHE"/>
<reference evidence="2 3" key="1">
    <citation type="journal article" date="2008" name="PLoS Genet.">
        <title>Genomic islands in the pathogenic filamentous fungus Aspergillus fumigatus.</title>
        <authorList>
            <person name="Fedorova N.D."/>
            <person name="Khaldi N."/>
            <person name="Joardar V.S."/>
            <person name="Maiti R."/>
            <person name="Amedeo P."/>
            <person name="Anderson M.J."/>
            <person name="Crabtree J."/>
            <person name="Silva J.C."/>
            <person name="Badger J.H."/>
            <person name="Albarraq A."/>
            <person name="Angiuoli S."/>
            <person name="Bussey H."/>
            <person name="Bowyer P."/>
            <person name="Cotty P.J."/>
            <person name="Dyer P.S."/>
            <person name="Egan A."/>
            <person name="Galens K."/>
            <person name="Fraser-Liggett C.M."/>
            <person name="Haas B.J."/>
            <person name="Inman J.M."/>
            <person name="Kent R."/>
            <person name="Lemieux S."/>
            <person name="Malavazi I."/>
            <person name="Orvis J."/>
            <person name="Roemer T."/>
            <person name="Ronning C.M."/>
            <person name="Sundaram J.P."/>
            <person name="Sutton G."/>
            <person name="Turner G."/>
            <person name="Venter J.C."/>
            <person name="White O.R."/>
            <person name="Whitty B.R."/>
            <person name="Youngman P."/>
            <person name="Wolfe K.H."/>
            <person name="Goldman G.H."/>
            <person name="Wortman J.R."/>
            <person name="Jiang B."/>
            <person name="Denning D.W."/>
            <person name="Nierman W.C."/>
        </authorList>
    </citation>
    <scope>NUCLEOTIDE SEQUENCE [LARGE SCALE GENOMIC DNA]</scope>
    <source>
        <strain evidence="3">ATCC 1007 / CBS 513.65 / DSM 816 / NCTC 3887 / NRRL 1</strain>
    </source>
</reference>
<dbReference type="EMBL" id="DS027052">
    <property type="protein sequence ID" value="EAW11726.1"/>
    <property type="molecule type" value="Genomic_DNA"/>
</dbReference>